<dbReference type="RefSeq" id="WP_183641018.1">
    <property type="nucleotide sequence ID" value="NZ_CANLFI010000004.1"/>
</dbReference>
<accession>A0A7W9DAN0</accession>
<keyword evidence="1" id="KW-0472">Membrane</keyword>
<dbReference type="Pfam" id="PF11298">
    <property type="entry name" value="DUF3099"/>
    <property type="match status" value="1"/>
</dbReference>
<organism evidence="2 3">
    <name type="scientific">Neomicrococcus lactis</name>
    <dbReference type="NCBI Taxonomy" id="732241"/>
    <lineage>
        <taxon>Bacteria</taxon>
        <taxon>Bacillati</taxon>
        <taxon>Actinomycetota</taxon>
        <taxon>Actinomycetes</taxon>
        <taxon>Micrococcales</taxon>
        <taxon>Micrococcaceae</taxon>
        <taxon>Neomicrococcus</taxon>
    </lineage>
</organism>
<dbReference type="EMBL" id="JACHBL010000001">
    <property type="protein sequence ID" value="MBB5597830.1"/>
    <property type="molecule type" value="Genomic_DNA"/>
</dbReference>
<proteinExistence type="predicted"/>
<keyword evidence="1" id="KW-0812">Transmembrane</keyword>
<evidence type="ECO:0000313" key="3">
    <source>
        <dbReference type="Proteomes" id="UP000523863"/>
    </source>
</evidence>
<evidence type="ECO:0000256" key="1">
    <source>
        <dbReference type="SAM" id="Phobius"/>
    </source>
</evidence>
<keyword evidence="3" id="KW-1185">Reference proteome</keyword>
<feature type="transmembrane region" description="Helical" evidence="1">
    <location>
        <begin position="47"/>
        <end position="74"/>
    </location>
</feature>
<reference evidence="2 3" key="1">
    <citation type="submission" date="2020-08" db="EMBL/GenBank/DDBJ databases">
        <title>Sequencing the genomes of 1000 actinobacteria strains.</title>
        <authorList>
            <person name="Klenk H.-P."/>
        </authorList>
    </citation>
    <scope>NUCLEOTIDE SEQUENCE [LARGE SCALE GENOMIC DNA]</scope>
    <source>
        <strain evidence="2 3">DSM 23694</strain>
    </source>
</reference>
<comment type="caution">
    <text evidence="2">The sequence shown here is derived from an EMBL/GenBank/DDBJ whole genome shotgun (WGS) entry which is preliminary data.</text>
</comment>
<evidence type="ECO:0000313" key="2">
    <source>
        <dbReference type="EMBL" id="MBB5597830.1"/>
    </source>
</evidence>
<keyword evidence="1" id="KW-1133">Transmembrane helix</keyword>
<gene>
    <name evidence="2" type="ORF">BKA12_000910</name>
</gene>
<dbReference type="AlphaFoldDB" id="A0A7W9DAN0"/>
<dbReference type="Proteomes" id="UP000523863">
    <property type="component" value="Unassembled WGS sequence"/>
</dbReference>
<sequence>MNRISRPIRARSAEQDSAFLITDARPGASVDEHSRIVKYSISMGVRVLCFVLAFFVHGWLQILCLVAAVVLPYFAVIIANGRPSVGPEERNARFMDELPEEDDDAAAHEILVGEVVPPSEESRQDKA</sequence>
<name>A0A7W9DAN0_9MICC</name>
<protein>
    <submittedName>
        <fullName evidence="2">Flp pilus assembly protein TadB</fullName>
    </submittedName>
</protein>
<dbReference type="InterPro" id="IPR021449">
    <property type="entry name" value="DUF3099"/>
</dbReference>